<proteinExistence type="predicted"/>
<dbReference type="AlphaFoldDB" id="J3A7J8"/>
<comment type="caution">
    <text evidence="1">The sequence shown here is derived from an EMBL/GenBank/DDBJ whole genome shotgun (WGS) entry which is preliminary data.</text>
</comment>
<sequence length="37" mass="4377">MDADCIERVKRDTFTRDIELPATTDCGSVHRTSRFWF</sequence>
<name>J3A7J8_9EURY</name>
<gene>
    <name evidence="1" type="ORF">HSB1_06340</name>
</gene>
<dbReference type="Proteomes" id="UP000007813">
    <property type="component" value="Unassembled WGS sequence"/>
</dbReference>
<protein>
    <submittedName>
        <fullName evidence="1">Uncharacterized protein</fullName>
    </submittedName>
</protein>
<evidence type="ECO:0000313" key="2">
    <source>
        <dbReference type="Proteomes" id="UP000007813"/>
    </source>
</evidence>
<evidence type="ECO:0000313" key="1">
    <source>
        <dbReference type="EMBL" id="EJN61593.1"/>
    </source>
</evidence>
<dbReference type="EMBL" id="ALJD01000002">
    <property type="protein sequence ID" value="EJN61593.1"/>
    <property type="molecule type" value="Genomic_DNA"/>
</dbReference>
<accession>J3A7J8</accession>
<organism evidence="1 2">
    <name type="scientific">Halogranum salarium B-1</name>
    <dbReference type="NCBI Taxonomy" id="1210908"/>
    <lineage>
        <taxon>Archaea</taxon>
        <taxon>Methanobacteriati</taxon>
        <taxon>Methanobacteriota</taxon>
        <taxon>Stenosarchaea group</taxon>
        <taxon>Halobacteria</taxon>
        <taxon>Halobacteriales</taxon>
        <taxon>Haloferacaceae</taxon>
    </lineage>
</organism>
<reference evidence="1 2" key="1">
    <citation type="journal article" date="2012" name="J. Bacteriol.">
        <title>Draft Genome Sequence of the Extremely Halophilic Archaeon Halogranum salarium B-1T.</title>
        <authorList>
            <person name="Kim K.K."/>
            <person name="Lee K.C."/>
            <person name="Lee J.S."/>
        </authorList>
    </citation>
    <scope>NUCLEOTIDE SEQUENCE [LARGE SCALE GENOMIC DNA]</scope>
    <source>
        <strain evidence="1 2">B-1</strain>
    </source>
</reference>